<organism evidence="2 3">
    <name type="scientific">Caerostris extrusa</name>
    <name type="common">Bark spider</name>
    <name type="synonym">Caerostris bankana</name>
    <dbReference type="NCBI Taxonomy" id="172846"/>
    <lineage>
        <taxon>Eukaryota</taxon>
        <taxon>Metazoa</taxon>
        <taxon>Ecdysozoa</taxon>
        <taxon>Arthropoda</taxon>
        <taxon>Chelicerata</taxon>
        <taxon>Arachnida</taxon>
        <taxon>Araneae</taxon>
        <taxon>Araneomorphae</taxon>
        <taxon>Entelegynae</taxon>
        <taxon>Araneoidea</taxon>
        <taxon>Araneidae</taxon>
        <taxon>Caerostris</taxon>
    </lineage>
</organism>
<dbReference type="EMBL" id="BPLR01009091">
    <property type="protein sequence ID" value="GIY29569.1"/>
    <property type="molecule type" value="Genomic_DNA"/>
</dbReference>
<sequence>MIDKKIPNDRRQEPQNDRAESYRDERPGDDVASDPRAGALYLLARPVMLHGVRAGFLGMWRVALTGPLIRVGSLRA</sequence>
<accession>A0AAV4S6E0</accession>
<evidence type="ECO:0000313" key="2">
    <source>
        <dbReference type="EMBL" id="GIY29569.1"/>
    </source>
</evidence>
<dbReference type="Proteomes" id="UP001054945">
    <property type="component" value="Unassembled WGS sequence"/>
</dbReference>
<evidence type="ECO:0000256" key="1">
    <source>
        <dbReference type="SAM" id="MobiDB-lite"/>
    </source>
</evidence>
<name>A0AAV4S6E0_CAEEX</name>
<keyword evidence="3" id="KW-1185">Reference proteome</keyword>
<proteinExistence type="predicted"/>
<reference evidence="2 3" key="1">
    <citation type="submission" date="2021-06" db="EMBL/GenBank/DDBJ databases">
        <title>Caerostris extrusa draft genome.</title>
        <authorList>
            <person name="Kono N."/>
            <person name="Arakawa K."/>
        </authorList>
    </citation>
    <scope>NUCLEOTIDE SEQUENCE [LARGE SCALE GENOMIC DNA]</scope>
</reference>
<feature type="compositionally biased region" description="Basic and acidic residues" evidence="1">
    <location>
        <begin position="1"/>
        <end position="29"/>
    </location>
</feature>
<dbReference type="AlphaFoldDB" id="A0AAV4S6E0"/>
<protein>
    <submittedName>
        <fullName evidence="2">Uncharacterized protein</fullName>
    </submittedName>
</protein>
<comment type="caution">
    <text evidence="2">The sequence shown here is derived from an EMBL/GenBank/DDBJ whole genome shotgun (WGS) entry which is preliminary data.</text>
</comment>
<gene>
    <name evidence="2" type="ORF">CEXT_312831</name>
</gene>
<evidence type="ECO:0000313" key="3">
    <source>
        <dbReference type="Proteomes" id="UP001054945"/>
    </source>
</evidence>
<feature type="region of interest" description="Disordered" evidence="1">
    <location>
        <begin position="1"/>
        <end position="34"/>
    </location>
</feature>